<feature type="chain" id="PRO_5043032572" evidence="1">
    <location>
        <begin position="21"/>
        <end position="258"/>
    </location>
</feature>
<feature type="signal peptide" evidence="1">
    <location>
        <begin position="1"/>
        <end position="20"/>
    </location>
</feature>
<evidence type="ECO:0000313" key="3">
    <source>
        <dbReference type="Proteomes" id="UP001316803"/>
    </source>
</evidence>
<dbReference type="EMBL" id="JAKLMC020000018">
    <property type="protein sequence ID" value="KAK5951861.1"/>
    <property type="molecule type" value="Genomic_DNA"/>
</dbReference>
<name>A0AAN8I6G8_9EURO</name>
<comment type="caution">
    <text evidence="2">The sequence shown here is derived from an EMBL/GenBank/DDBJ whole genome shotgun (WGS) entry which is preliminary data.</text>
</comment>
<dbReference type="AlphaFoldDB" id="A0AAN8I6G8"/>
<dbReference type="Proteomes" id="UP001316803">
    <property type="component" value="Unassembled WGS sequence"/>
</dbReference>
<protein>
    <submittedName>
        <fullName evidence="2">Uncharacterized protein</fullName>
    </submittedName>
</protein>
<sequence>MRFSSSALVLGTLAAGQATAASMYHGKQHNHAARHADILKAHHQGRSLKARDTSLLSAVDGDMIKNLGFSASGLNPTSASGLSPWIGDDGQFTNEFINQGEEDLVLAVWGPQGSWVNAVTPQLTISIPSSGSKTVSFPIGWSGAWAPVHSGSQLVNGQIFDTWGEGTFAPPYSVVDVSREVNMKGRSMAIHTPQCISDMDTCVFKCSDESVEQCLTGYELVNCATGSQAGANFGTYEGAASGGCGGMGDSAALKTYLG</sequence>
<evidence type="ECO:0000313" key="2">
    <source>
        <dbReference type="EMBL" id="KAK5951861.1"/>
    </source>
</evidence>
<organism evidence="2 3">
    <name type="scientific">Knufia fluminis</name>
    <dbReference type="NCBI Taxonomy" id="191047"/>
    <lineage>
        <taxon>Eukaryota</taxon>
        <taxon>Fungi</taxon>
        <taxon>Dikarya</taxon>
        <taxon>Ascomycota</taxon>
        <taxon>Pezizomycotina</taxon>
        <taxon>Eurotiomycetes</taxon>
        <taxon>Chaetothyriomycetidae</taxon>
        <taxon>Chaetothyriales</taxon>
        <taxon>Trichomeriaceae</taxon>
        <taxon>Knufia</taxon>
    </lineage>
</organism>
<keyword evidence="3" id="KW-1185">Reference proteome</keyword>
<reference evidence="2 3" key="1">
    <citation type="submission" date="2022-12" db="EMBL/GenBank/DDBJ databases">
        <title>Genomic features and morphological characterization of a novel Knufia sp. strain isolated from spacecraft assembly facility.</title>
        <authorList>
            <person name="Teixeira M."/>
            <person name="Chander A.M."/>
            <person name="Stajich J.E."/>
            <person name="Venkateswaran K."/>
        </authorList>
    </citation>
    <scope>NUCLEOTIDE SEQUENCE [LARGE SCALE GENOMIC DNA]</scope>
    <source>
        <strain evidence="2 3">FJI-L2-BK-P2</strain>
    </source>
</reference>
<proteinExistence type="predicted"/>
<accession>A0AAN8I6G8</accession>
<keyword evidence="1" id="KW-0732">Signal</keyword>
<gene>
    <name evidence="2" type="ORF">OHC33_007154</name>
</gene>
<evidence type="ECO:0000256" key="1">
    <source>
        <dbReference type="SAM" id="SignalP"/>
    </source>
</evidence>